<evidence type="ECO:0000256" key="5">
    <source>
        <dbReference type="ARBA" id="ARBA00022989"/>
    </source>
</evidence>
<dbReference type="Proteomes" id="UP000009328">
    <property type="component" value="Unassembled WGS sequence"/>
</dbReference>
<evidence type="ECO:0000259" key="8">
    <source>
        <dbReference type="PROSITE" id="PS50850"/>
    </source>
</evidence>
<dbReference type="AlphaFoldDB" id="K0KSD1"/>
<keyword evidence="5 7" id="KW-1133">Transmembrane helix</keyword>
<evidence type="ECO:0000313" key="10">
    <source>
        <dbReference type="Proteomes" id="UP000009328"/>
    </source>
</evidence>
<dbReference type="STRING" id="1206466.K0KSD1"/>
<comment type="caution">
    <text evidence="9">The sequence shown here is derived from an EMBL/GenBank/DDBJ whole genome shotgun (WGS) entry which is preliminary data.</text>
</comment>
<dbReference type="InterPro" id="IPR020846">
    <property type="entry name" value="MFS_dom"/>
</dbReference>
<dbReference type="InterPro" id="IPR051788">
    <property type="entry name" value="MFS_Transporter"/>
</dbReference>
<dbReference type="InParanoid" id="K0KSD1"/>
<gene>
    <name evidence="9" type="ORF">BN7_4491</name>
</gene>
<feature type="transmembrane region" description="Helical" evidence="7">
    <location>
        <begin position="347"/>
        <end position="368"/>
    </location>
</feature>
<dbReference type="HOGENOM" id="CLU_021993_0_0_1"/>
<feature type="transmembrane region" description="Helical" evidence="7">
    <location>
        <begin position="131"/>
        <end position="149"/>
    </location>
</feature>
<proteinExistence type="inferred from homology"/>
<feature type="transmembrane region" description="Helical" evidence="7">
    <location>
        <begin position="277"/>
        <end position="304"/>
    </location>
</feature>
<comment type="similarity">
    <text evidence="2">Belongs to the major facilitator superfamily.</text>
</comment>
<accession>K0KSD1</accession>
<dbReference type="SUPFAM" id="SSF103473">
    <property type="entry name" value="MFS general substrate transporter"/>
    <property type="match status" value="1"/>
</dbReference>
<dbReference type="eggNOG" id="ENOG502QQA7">
    <property type="taxonomic scope" value="Eukaryota"/>
</dbReference>
<sequence length="471" mass="53728">MSKDQDFELSDFLIPEQTTASTTFNEEGLEEEEEQFYKIPRVITYQGNQLKIVPPDWRLSKLLKLQISTCFGCMVIVGMNDQTVGTLIPTLINYYQVEQTSISVVFVIQFLGFATSALSNEYFHNRFGRRGVMILSNVVLFLVYFVNSFKPPFKLFIIIYYFVGLGIGLMDSCMNVWLSSLVDHNELMGFLHGFYGVGAFIAPPFISYLLKWFDNDFKVYYMILSCITILSIVICALVFKNETKEKYHYDITKDESHEEGENQHQGGTLGIVLKMPLVWLFASYLFLYIGSEVSIGTWLLSYLLKIKELDQISASYIVSWFWIGLTLGRVLLGFITRFFKNEYRANLTYGILSLMFYIIYTIFTWNVTTSYKHFTLMTNIIVVISGVFIGPLFPTATITLMKILPSNLHVSSVGIMTSFGGSGSAILPFLIGIITHTMSLDILPILISILIFGYVLMWAVIPKISPIDYDF</sequence>
<feature type="transmembrane region" description="Helical" evidence="7">
    <location>
        <begin position="442"/>
        <end position="461"/>
    </location>
</feature>
<feature type="transmembrane region" description="Helical" evidence="7">
    <location>
        <begin position="190"/>
        <end position="213"/>
    </location>
</feature>
<evidence type="ECO:0000313" key="9">
    <source>
        <dbReference type="EMBL" id="CCH44922.1"/>
    </source>
</evidence>
<feature type="transmembrane region" description="Helical" evidence="7">
    <location>
        <begin position="316"/>
        <end position="335"/>
    </location>
</feature>
<dbReference type="GO" id="GO:0016020">
    <property type="term" value="C:membrane"/>
    <property type="evidence" value="ECO:0007669"/>
    <property type="project" value="TreeGrafter"/>
</dbReference>
<feature type="transmembrane region" description="Helical" evidence="7">
    <location>
        <begin position="413"/>
        <end position="436"/>
    </location>
</feature>
<dbReference type="PANTHER" id="PTHR23514">
    <property type="entry name" value="BYPASS OF STOP CODON PROTEIN 6"/>
    <property type="match status" value="1"/>
</dbReference>
<evidence type="ECO:0000256" key="3">
    <source>
        <dbReference type="ARBA" id="ARBA00022448"/>
    </source>
</evidence>
<dbReference type="GO" id="GO:0022857">
    <property type="term" value="F:transmembrane transporter activity"/>
    <property type="evidence" value="ECO:0007669"/>
    <property type="project" value="InterPro"/>
</dbReference>
<keyword evidence="6 7" id="KW-0472">Membrane</keyword>
<dbReference type="PANTHER" id="PTHR23514:SF3">
    <property type="entry name" value="BYPASS OF STOP CODON PROTEIN 6"/>
    <property type="match status" value="1"/>
</dbReference>
<comment type="subcellular location">
    <subcellularLocation>
        <location evidence="1">Endomembrane system</location>
        <topology evidence="1">Multi-pass membrane protein</topology>
    </subcellularLocation>
</comment>
<feature type="domain" description="Major facilitator superfamily (MFS) profile" evidence="8">
    <location>
        <begin position="66"/>
        <end position="465"/>
    </location>
</feature>
<evidence type="ECO:0000256" key="7">
    <source>
        <dbReference type="SAM" id="Phobius"/>
    </source>
</evidence>
<evidence type="ECO:0000256" key="1">
    <source>
        <dbReference type="ARBA" id="ARBA00004127"/>
    </source>
</evidence>
<organism evidence="9 10">
    <name type="scientific">Wickerhamomyces ciferrii (strain ATCC 14091 / BCRC 22168 / CBS 111 / JCM 3599 / NBRC 0793 / NRRL Y-1031 F-60-10)</name>
    <name type="common">Yeast</name>
    <name type="synonym">Pichia ciferrii</name>
    <dbReference type="NCBI Taxonomy" id="1206466"/>
    <lineage>
        <taxon>Eukaryota</taxon>
        <taxon>Fungi</taxon>
        <taxon>Dikarya</taxon>
        <taxon>Ascomycota</taxon>
        <taxon>Saccharomycotina</taxon>
        <taxon>Saccharomycetes</taxon>
        <taxon>Phaffomycetales</taxon>
        <taxon>Wickerhamomycetaceae</taxon>
        <taxon>Wickerhamomyces</taxon>
    </lineage>
</organism>
<dbReference type="EMBL" id="CAIF01000164">
    <property type="protein sequence ID" value="CCH44922.1"/>
    <property type="molecule type" value="Genomic_DNA"/>
</dbReference>
<feature type="transmembrane region" description="Helical" evidence="7">
    <location>
        <begin position="219"/>
        <end position="239"/>
    </location>
</feature>
<keyword evidence="4 7" id="KW-0812">Transmembrane</keyword>
<dbReference type="InterPro" id="IPR011701">
    <property type="entry name" value="MFS"/>
</dbReference>
<dbReference type="GO" id="GO:0012505">
    <property type="term" value="C:endomembrane system"/>
    <property type="evidence" value="ECO:0007669"/>
    <property type="project" value="UniProtKB-SubCell"/>
</dbReference>
<protein>
    <submittedName>
        <fullName evidence="9">Glucose/galactose transporter</fullName>
    </submittedName>
</protein>
<evidence type="ECO:0000256" key="4">
    <source>
        <dbReference type="ARBA" id="ARBA00022692"/>
    </source>
</evidence>
<feature type="transmembrane region" description="Helical" evidence="7">
    <location>
        <begin position="155"/>
        <end position="178"/>
    </location>
</feature>
<feature type="transmembrane region" description="Helical" evidence="7">
    <location>
        <begin position="100"/>
        <end position="119"/>
    </location>
</feature>
<keyword evidence="10" id="KW-1185">Reference proteome</keyword>
<dbReference type="Gene3D" id="1.20.1250.20">
    <property type="entry name" value="MFS general substrate transporter like domains"/>
    <property type="match status" value="2"/>
</dbReference>
<feature type="transmembrane region" description="Helical" evidence="7">
    <location>
        <begin position="380"/>
        <end position="401"/>
    </location>
</feature>
<dbReference type="FunCoup" id="K0KSD1">
    <property type="interactions" value="22"/>
</dbReference>
<keyword evidence="3" id="KW-0813">Transport</keyword>
<evidence type="ECO:0000256" key="6">
    <source>
        <dbReference type="ARBA" id="ARBA00023136"/>
    </source>
</evidence>
<reference evidence="9 10" key="1">
    <citation type="journal article" date="2012" name="Eukaryot. Cell">
        <title>Draft genome sequence of Wickerhamomyces ciferrii NRRL Y-1031 F-60-10.</title>
        <authorList>
            <person name="Schneider J."/>
            <person name="Andrea H."/>
            <person name="Blom J."/>
            <person name="Jaenicke S."/>
            <person name="Ruckert C."/>
            <person name="Schorsch C."/>
            <person name="Szczepanowski R."/>
            <person name="Farwick M."/>
            <person name="Goesmann A."/>
            <person name="Puhler A."/>
            <person name="Schaffer S."/>
            <person name="Tauch A."/>
            <person name="Kohler T."/>
            <person name="Brinkrolf K."/>
        </authorList>
    </citation>
    <scope>NUCLEOTIDE SEQUENCE [LARGE SCALE GENOMIC DNA]</scope>
    <source>
        <strain evidence="10">ATCC 14091 / BCRC 22168 / CBS 111 / JCM 3599 / NBRC 0793 / NRRL Y-1031 F-60-10</strain>
    </source>
</reference>
<dbReference type="PROSITE" id="PS50850">
    <property type="entry name" value="MFS"/>
    <property type="match status" value="1"/>
</dbReference>
<evidence type="ECO:0000256" key="2">
    <source>
        <dbReference type="ARBA" id="ARBA00008335"/>
    </source>
</evidence>
<name>K0KSD1_WICCF</name>
<dbReference type="Pfam" id="PF07690">
    <property type="entry name" value="MFS_1"/>
    <property type="match status" value="1"/>
</dbReference>
<dbReference type="InterPro" id="IPR036259">
    <property type="entry name" value="MFS_trans_sf"/>
</dbReference>